<dbReference type="PANTHER" id="PTHR45712">
    <property type="entry name" value="AGAP008170-PA"/>
    <property type="match status" value="1"/>
</dbReference>
<dbReference type="Gene3D" id="3.80.10.10">
    <property type="entry name" value="Ribonuclease Inhibitor"/>
    <property type="match status" value="2"/>
</dbReference>
<dbReference type="PROSITE" id="PS51450">
    <property type="entry name" value="LRR"/>
    <property type="match status" value="1"/>
</dbReference>
<keyword evidence="2" id="KW-0677">Repeat</keyword>
<dbReference type="InterPro" id="IPR050333">
    <property type="entry name" value="SLRP"/>
</dbReference>
<dbReference type="InterPro" id="IPR032675">
    <property type="entry name" value="LRR_dom_sf"/>
</dbReference>
<sequence length="616" mass="69537">MSTSEGDKLPIQMQPFKANMKLMLLVWIIAVPAQTFLLQTTVNLTLDQDEDEQRFDLMKALNLRRQKEAIEVKTRGRDKRNEEDERPGMLVEDFQGLRVDSPERSHLSKLAAKNDQQQSAINQNTFLPITTSNPPPSSLFTAPASTFELLSVITNRSQSPEVIPESQNLLNAKVSAFLWNRTSSNGDLLALNTSKLHLKEDLSIKVTAAEAKASRGTPKNKATGSKRQDKKMTRTKKDKLKTEIMTKPKKLKPGKKPAPTTPPYFPYFQDHYCPPECSCYGSIQTNLLSQYDAMEFLVLRKNRLTDNATQGAFLGIQNLKRLYIERNLLESIPNGLPDTLEELRLDWNRIRAMSDAAFRHCPHLLILSLSNNSLGNTLSAIPPGVLLPLGKLRTLTLSYNQLVSIPLQLPLSLRELYLRGNRIQGLHRDLFWGEAELQILDLSLNRLTDKGLGKAALLNASRLESLNLEGNFLKQVPRHLPSTIKTLNLERNFISSISKDVFISMPQLENLGLARNKITNVAVGTFRVLPILHQLDMSHNGLQQVPRQLPLWLHSATFTNNKIRSVPRDAFCLEQGGETPLSRLVVVHLEYNSIDRAHLDPLAYRCLRGVQVLQFY</sequence>
<proteinExistence type="predicted"/>
<dbReference type="Pfam" id="PF13855">
    <property type="entry name" value="LRR_8"/>
    <property type="match status" value="3"/>
</dbReference>
<organism evidence="4 5">
    <name type="scientific">Danionella cerebrum</name>
    <dbReference type="NCBI Taxonomy" id="2873325"/>
    <lineage>
        <taxon>Eukaryota</taxon>
        <taxon>Metazoa</taxon>
        <taxon>Chordata</taxon>
        <taxon>Craniata</taxon>
        <taxon>Vertebrata</taxon>
        <taxon>Euteleostomi</taxon>
        <taxon>Actinopterygii</taxon>
        <taxon>Neopterygii</taxon>
        <taxon>Teleostei</taxon>
        <taxon>Ostariophysi</taxon>
        <taxon>Cypriniformes</taxon>
        <taxon>Danionidae</taxon>
        <taxon>Danioninae</taxon>
        <taxon>Danionella</taxon>
    </lineage>
</organism>
<dbReference type="SMART" id="SM00369">
    <property type="entry name" value="LRR_TYP"/>
    <property type="match status" value="9"/>
</dbReference>
<keyword evidence="1" id="KW-0433">Leucine-rich repeat</keyword>
<evidence type="ECO:0008006" key="6">
    <source>
        <dbReference type="Google" id="ProtNLM"/>
    </source>
</evidence>
<reference evidence="4 5" key="1">
    <citation type="journal article" date="2019" name="Sci. Data">
        <title>Hybrid genome assembly and annotation of Danionella translucida.</title>
        <authorList>
            <person name="Kadobianskyi M."/>
            <person name="Schulze L."/>
            <person name="Schuelke M."/>
            <person name="Judkewitz B."/>
        </authorList>
    </citation>
    <scope>NUCLEOTIDE SEQUENCE [LARGE SCALE GENOMIC DNA]</scope>
    <source>
        <strain evidence="4 5">Bolton</strain>
    </source>
</reference>
<dbReference type="InterPro" id="IPR003591">
    <property type="entry name" value="Leu-rich_rpt_typical-subtyp"/>
</dbReference>
<dbReference type="AlphaFoldDB" id="A0A553N0K9"/>
<evidence type="ECO:0000313" key="4">
    <source>
        <dbReference type="EMBL" id="TRY58969.1"/>
    </source>
</evidence>
<evidence type="ECO:0000256" key="3">
    <source>
        <dbReference type="SAM" id="MobiDB-lite"/>
    </source>
</evidence>
<dbReference type="PANTHER" id="PTHR45712:SF18">
    <property type="entry name" value="PODOCAN-LIKE PROTEIN 1"/>
    <property type="match status" value="1"/>
</dbReference>
<dbReference type="OrthoDB" id="676979at2759"/>
<comment type="caution">
    <text evidence="4">The sequence shown here is derived from an EMBL/GenBank/DDBJ whole genome shotgun (WGS) entry which is preliminary data.</text>
</comment>
<evidence type="ECO:0000256" key="2">
    <source>
        <dbReference type="ARBA" id="ARBA00022737"/>
    </source>
</evidence>
<dbReference type="STRING" id="623744.A0A553N0K9"/>
<dbReference type="EMBL" id="SRMA01027157">
    <property type="protein sequence ID" value="TRY58969.1"/>
    <property type="molecule type" value="Genomic_DNA"/>
</dbReference>
<feature type="region of interest" description="Disordered" evidence="3">
    <location>
        <begin position="209"/>
        <end position="240"/>
    </location>
</feature>
<dbReference type="SUPFAM" id="SSF52058">
    <property type="entry name" value="L domain-like"/>
    <property type="match status" value="1"/>
</dbReference>
<dbReference type="GO" id="GO:0005615">
    <property type="term" value="C:extracellular space"/>
    <property type="evidence" value="ECO:0007669"/>
    <property type="project" value="TreeGrafter"/>
</dbReference>
<dbReference type="Proteomes" id="UP000316079">
    <property type="component" value="Unassembled WGS sequence"/>
</dbReference>
<protein>
    <recommendedName>
        <fullName evidence="6">LRRNT domain-containing protein</fullName>
    </recommendedName>
</protein>
<evidence type="ECO:0000256" key="1">
    <source>
        <dbReference type="ARBA" id="ARBA00022614"/>
    </source>
</evidence>
<evidence type="ECO:0000313" key="5">
    <source>
        <dbReference type="Proteomes" id="UP000316079"/>
    </source>
</evidence>
<name>A0A553N0K9_9TELE</name>
<dbReference type="InterPro" id="IPR001611">
    <property type="entry name" value="Leu-rich_rpt"/>
</dbReference>
<gene>
    <name evidence="4" type="ORF">DNTS_026939</name>
</gene>
<accession>A0A553N0K9</accession>
<keyword evidence="5" id="KW-1185">Reference proteome</keyword>